<evidence type="ECO:0000256" key="3">
    <source>
        <dbReference type="ARBA" id="ARBA00022694"/>
    </source>
</evidence>
<dbReference type="GO" id="GO:0005737">
    <property type="term" value="C:cytoplasm"/>
    <property type="evidence" value="ECO:0007669"/>
    <property type="project" value="UniProtKB-SubCell"/>
</dbReference>
<dbReference type="InterPro" id="IPR004506">
    <property type="entry name" value="MnmA-like"/>
</dbReference>
<evidence type="ECO:0000313" key="14">
    <source>
        <dbReference type="Proteomes" id="UP000064249"/>
    </source>
</evidence>
<dbReference type="Proteomes" id="UP000064249">
    <property type="component" value="Unassembled WGS sequence"/>
</dbReference>
<feature type="domain" description="tRNA-specific 2-thiouridylase MnmA-like C-terminal" evidence="11">
    <location>
        <begin position="272"/>
        <end position="346"/>
    </location>
</feature>
<dbReference type="Gene3D" id="2.40.30.10">
    <property type="entry name" value="Translation factors"/>
    <property type="match status" value="1"/>
</dbReference>
<dbReference type="SUPFAM" id="SSF52402">
    <property type="entry name" value="Adenine nucleotide alpha hydrolases-like"/>
    <property type="match status" value="1"/>
</dbReference>
<organism evidence="13 14">
    <name type="scientific">Anaerolinea thermophila</name>
    <dbReference type="NCBI Taxonomy" id="167964"/>
    <lineage>
        <taxon>Bacteria</taxon>
        <taxon>Bacillati</taxon>
        <taxon>Chloroflexota</taxon>
        <taxon>Anaerolineae</taxon>
        <taxon>Anaerolineales</taxon>
        <taxon>Anaerolineaceae</taxon>
        <taxon>Anaerolinea</taxon>
    </lineage>
</organism>
<feature type="active site" description="Nucleophile" evidence="10">
    <location>
        <position position="93"/>
    </location>
</feature>
<protein>
    <recommendedName>
        <fullName evidence="10">tRNA-specific 2-thiouridylase MnmA</fullName>
        <ecNumber evidence="10">2.8.1.13</ecNumber>
    </recommendedName>
</protein>
<keyword evidence="1 10" id="KW-0820">tRNA-binding</keyword>
<dbReference type="Gene3D" id="2.30.30.280">
    <property type="entry name" value="Adenine nucleotide alpha hydrolases-like domains"/>
    <property type="match status" value="1"/>
</dbReference>
<comment type="caution">
    <text evidence="13">The sequence shown here is derived from an EMBL/GenBank/DDBJ whole genome shotgun (WGS) entry which is preliminary data.</text>
</comment>
<dbReference type="EMBL" id="LGFU01000004">
    <property type="protein sequence ID" value="KUK46901.1"/>
    <property type="molecule type" value="Genomic_DNA"/>
</dbReference>
<gene>
    <name evidence="10" type="primary">mnmA</name>
    <name evidence="13" type="ORF">XD73_0222</name>
</gene>
<dbReference type="CDD" id="cd01998">
    <property type="entry name" value="MnmA_TRMU-like"/>
    <property type="match status" value="1"/>
</dbReference>
<feature type="binding site" evidence="10">
    <location>
        <position position="26"/>
    </location>
    <ligand>
        <name>ATP</name>
        <dbReference type="ChEBI" id="CHEBI:30616"/>
    </ligand>
</feature>
<reference evidence="13 14" key="1">
    <citation type="journal article" date="2015" name="MBio">
        <title>Genome-Resolved Metagenomic Analysis Reveals Roles for Candidate Phyla and Other Microbial Community Members in Biogeochemical Transformations in Oil Reservoirs.</title>
        <authorList>
            <person name="Hu P."/>
            <person name="Tom L."/>
            <person name="Singh A."/>
            <person name="Thomas B.C."/>
            <person name="Baker B.J."/>
            <person name="Piceno Y.M."/>
            <person name="Andersen G.L."/>
            <person name="Banfield J.F."/>
        </authorList>
    </citation>
    <scope>NUCLEOTIDE SEQUENCE [LARGE SCALE GENOMIC DNA]</scope>
    <source>
        <strain evidence="13">46_16</strain>
    </source>
</reference>
<feature type="domain" description="tRNA-specific 2-thiouridylase MnmA-like central" evidence="12">
    <location>
        <begin position="200"/>
        <end position="263"/>
    </location>
</feature>
<dbReference type="InterPro" id="IPR023382">
    <property type="entry name" value="MnmA-like_central_sf"/>
</dbReference>
<dbReference type="Pfam" id="PF20259">
    <property type="entry name" value="tRNA_Me_trans_M"/>
    <property type="match status" value="1"/>
</dbReference>
<dbReference type="PANTHER" id="PTHR11933">
    <property type="entry name" value="TRNA 5-METHYLAMINOMETHYL-2-THIOURIDYLATE -METHYLTRANSFERASE"/>
    <property type="match status" value="1"/>
</dbReference>
<keyword evidence="5 10" id="KW-0067">ATP-binding</keyword>
<feature type="site" description="Interaction with tRNA" evidence="10">
    <location>
        <position position="330"/>
    </location>
</feature>
<dbReference type="InterPro" id="IPR014729">
    <property type="entry name" value="Rossmann-like_a/b/a_fold"/>
</dbReference>
<name>A0A124FN62_9CHLR</name>
<accession>A0A124FN62</accession>
<feature type="active site" description="Cysteine persulfide intermediate" evidence="10">
    <location>
        <position position="190"/>
    </location>
</feature>
<keyword evidence="7 10" id="KW-1015">Disulfide bond</keyword>
<dbReference type="PATRIC" id="fig|167964.4.peg.1019"/>
<keyword evidence="4 10" id="KW-0547">Nucleotide-binding</keyword>
<sequence length="348" mass="39429">MSGGIDSSTAAYKLKHEGYEVIGVYLDLWKGFADSENVQKAEKITEEKLSRLSHELNFTIQVIDKKDAFYQRIVTYFIDSLKNGLTPNPCVVCNKHIKFQALFDTLLQMDADYIATGHYARTRRKKDGGVLLLKGRDQSKDQSYYLGLLEQGVLQRTIFPLGDTQKKEVKAFYKKEIDPLADISESQDLCFLSGKDYRAFLQLYEPGSMQPGNILNVHGEILGKHTGLAFYTIGQRKGLQVQSNEPYFVIQKDRDSNTLLVGHLEELGRNYFCLKQVNWISGISAIDEKQYDVKIRYRAKPTRAKGKMMAGQKDMEITTLKKLRDITPGQFAVLYHGDSVIAAGEISL</sequence>
<feature type="site" description="Interaction with tRNA" evidence="10">
    <location>
        <position position="118"/>
    </location>
</feature>
<dbReference type="GO" id="GO:0005524">
    <property type="term" value="F:ATP binding"/>
    <property type="evidence" value="ECO:0007669"/>
    <property type="project" value="UniProtKB-KW"/>
</dbReference>
<evidence type="ECO:0000313" key="13">
    <source>
        <dbReference type="EMBL" id="KUK46901.1"/>
    </source>
</evidence>
<dbReference type="InterPro" id="IPR046884">
    <property type="entry name" value="MnmA-like_central"/>
</dbReference>
<comment type="caution">
    <text evidence="10">Lacks conserved residue(s) required for the propagation of feature annotation.</text>
</comment>
<dbReference type="InterPro" id="IPR046885">
    <property type="entry name" value="MnmA-like_C"/>
</dbReference>
<comment type="function">
    <text evidence="9 10">Catalyzes the 2-thiolation of uridine at the wobble position (U34) of tRNA, leading to the formation of s(2)U34.</text>
</comment>
<evidence type="ECO:0000256" key="6">
    <source>
        <dbReference type="ARBA" id="ARBA00022884"/>
    </source>
</evidence>
<evidence type="ECO:0000256" key="4">
    <source>
        <dbReference type="ARBA" id="ARBA00022741"/>
    </source>
</evidence>
<dbReference type="Gene3D" id="3.40.50.620">
    <property type="entry name" value="HUPs"/>
    <property type="match status" value="1"/>
</dbReference>
<evidence type="ECO:0000256" key="10">
    <source>
        <dbReference type="HAMAP-Rule" id="MF_00144"/>
    </source>
</evidence>
<dbReference type="FunFam" id="2.30.30.280:FF:000001">
    <property type="entry name" value="tRNA-specific 2-thiouridylase MnmA"/>
    <property type="match status" value="1"/>
</dbReference>
<evidence type="ECO:0000256" key="8">
    <source>
        <dbReference type="ARBA" id="ARBA00051542"/>
    </source>
</evidence>
<keyword evidence="2 10" id="KW-0808">Transferase</keyword>
<keyword evidence="6 10" id="KW-0694">RNA-binding</keyword>
<evidence type="ECO:0000256" key="7">
    <source>
        <dbReference type="ARBA" id="ARBA00023157"/>
    </source>
</evidence>
<dbReference type="HAMAP" id="MF_00144">
    <property type="entry name" value="tRNA_thiouridyl_MnmA"/>
    <property type="match status" value="1"/>
</dbReference>
<comment type="subcellular location">
    <subcellularLocation>
        <location evidence="10">Cytoplasm</location>
    </subcellularLocation>
</comment>
<dbReference type="EC" id="2.8.1.13" evidence="10"/>
<feature type="region of interest" description="Interaction with tRNA" evidence="10">
    <location>
        <begin position="140"/>
        <end position="142"/>
    </location>
</feature>
<feature type="region of interest" description="Interaction with tRNA" evidence="10">
    <location>
        <begin position="296"/>
        <end position="297"/>
    </location>
</feature>
<keyword evidence="3 10" id="KW-0819">tRNA processing</keyword>
<evidence type="ECO:0000256" key="9">
    <source>
        <dbReference type="ARBA" id="ARBA00056575"/>
    </source>
</evidence>
<comment type="similarity">
    <text evidence="10">Belongs to the MnmA/TRMU family.</text>
</comment>
<proteinExistence type="inferred from homology"/>
<dbReference type="NCBIfam" id="TIGR00420">
    <property type="entry name" value="trmU"/>
    <property type="match status" value="1"/>
</dbReference>
<evidence type="ECO:0000259" key="11">
    <source>
        <dbReference type="Pfam" id="PF20258"/>
    </source>
</evidence>
<feature type="disulfide bond" description="Alternate" evidence="10">
    <location>
        <begin position="93"/>
        <end position="190"/>
    </location>
</feature>
<keyword evidence="10" id="KW-0963">Cytoplasm</keyword>
<dbReference type="PANTHER" id="PTHR11933:SF5">
    <property type="entry name" value="MITOCHONDRIAL TRNA-SPECIFIC 2-THIOURIDYLASE 1"/>
    <property type="match status" value="1"/>
</dbReference>
<evidence type="ECO:0000259" key="12">
    <source>
        <dbReference type="Pfam" id="PF20259"/>
    </source>
</evidence>
<dbReference type="AlphaFoldDB" id="A0A124FN62"/>
<comment type="catalytic activity">
    <reaction evidence="8 10">
        <text>S-sulfanyl-L-cysteinyl-[protein] + uridine(34) in tRNA + AH2 + ATP = 2-thiouridine(34) in tRNA + L-cysteinyl-[protein] + A + AMP + diphosphate + H(+)</text>
        <dbReference type="Rhea" id="RHEA:47032"/>
        <dbReference type="Rhea" id="RHEA-COMP:10131"/>
        <dbReference type="Rhea" id="RHEA-COMP:11726"/>
        <dbReference type="Rhea" id="RHEA-COMP:11727"/>
        <dbReference type="Rhea" id="RHEA-COMP:11728"/>
        <dbReference type="ChEBI" id="CHEBI:13193"/>
        <dbReference type="ChEBI" id="CHEBI:15378"/>
        <dbReference type="ChEBI" id="CHEBI:17499"/>
        <dbReference type="ChEBI" id="CHEBI:29950"/>
        <dbReference type="ChEBI" id="CHEBI:30616"/>
        <dbReference type="ChEBI" id="CHEBI:33019"/>
        <dbReference type="ChEBI" id="CHEBI:61963"/>
        <dbReference type="ChEBI" id="CHEBI:65315"/>
        <dbReference type="ChEBI" id="CHEBI:87170"/>
        <dbReference type="ChEBI" id="CHEBI:456215"/>
        <dbReference type="EC" id="2.8.1.13"/>
    </reaction>
</comment>
<dbReference type="GO" id="GO:0000049">
    <property type="term" value="F:tRNA binding"/>
    <property type="evidence" value="ECO:0007669"/>
    <property type="project" value="UniProtKB-KW"/>
</dbReference>
<evidence type="ECO:0000256" key="2">
    <source>
        <dbReference type="ARBA" id="ARBA00022679"/>
    </source>
</evidence>
<dbReference type="Pfam" id="PF03054">
    <property type="entry name" value="tRNA_Me_trans"/>
    <property type="match status" value="1"/>
</dbReference>
<dbReference type="GO" id="GO:0002143">
    <property type="term" value="P:tRNA wobble position uridine thiolation"/>
    <property type="evidence" value="ECO:0007669"/>
    <property type="project" value="TreeGrafter"/>
</dbReference>
<evidence type="ECO:0000256" key="5">
    <source>
        <dbReference type="ARBA" id="ARBA00022840"/>
    </source>
</evidence>
<dbReference type="Pfam" id="PF20258">
    <property type="entry name" value="tRNA_Me_trans_C"/>
    <property type="match status" value="1"/>
</dbReference>
<dbReference type="NCBIfam" id="NF001138">
    <property type="entry name" value="PRK00143.1"/>
    <property type="match status" value="1"/>
</dbReference>
<feature type="binding site" evidence="10">
    <location>
        <position position="117"/>
    </location>
    <ligand>
        <name>ATP</name>
        <dbReference type="ChEBI" id="CHEBI:30616"/>
    </ligand>
</feature>
<evidence type="ECO:0000256" key="1">
    <source>
        <dbReference type="ARBA" id="ARBA00022555"/>
    </source>
</evidence>
<dbReference type="GO" id="GO:0103016">
    <property type="term" value="F:tRNA-uridine 2-sulfurtransferase activity"/>
    <property type="evidence" value="ECO:0007669"/>
    <property type="project" value="UniProtKB-EC"/>
</dbReference>